<comment type="catalytic activity">
    <reaction evidence="9 12">
        <text>L-arginine + H2O = urea + L-ornithine</text>
        <dbReference type="Rhea" id="RHEA:20569"/>
        <dbReference type="ChEBI" id="CHEBI:15377"/>
        <dbReference type="ChEBI" id="CHEBI:16199"/>
        <dbReference type="ChEBI" id="CHEBI:32682"/>
        <dbReference type="ChEBI" id="CHEBI:46911"/>
        <dbReference type="EC" id="3.5.3.1"/>
    </reaction>
</comment>
<name>A0A8C5MA55_9ANUR</name>
<keyword evidence="4 12" id="KW-0835">Urea cycle</keyword>
<proteinExistence type="inferred from homology"/>
<dbReference type="InterPro" id="IPR023696">
    <property type="entry name" value="Ureohydrolase_dom_sf"/>
</dbReference>
<accession>A0A8C5MA55</accession>
<comment type="similarity">
    <text evidence="10 11">Belongs to the arginase family.</text>
</comment>
<dbReference type="SUPFAM" id="SSF52768">
    <property type="entry name" value="Arginase/deacetylase"/>
    <property type="match status" value="1"/>
</dbReference>
<dbReference type="UniPathway" id="UPA00158">
    <property type="reaction ID" value="UER00270"/>
</dbReference>
<dbReference type="GO" id="GO:0005634">
    <property type="term" value="C:nucleus"/>
    <property type="evidence" value="ECO:0007669"/>
    <property type="project" value="TreeGrafter"/>
</dbReference>
<dbReference type="GO" id="GO:0005829">
    <property type="term" value="C:cytosol"/>
    <property type="evidence" value="ECO:0007669"/>
    <property type="project" value="TreeGrafter"/>
</dbReference>
<evidence type="ECO:0000256" key="8">
    <source>
        <dbReference type="ARBA" id="ARBA00023211"/>
    </source>
</evidence>
<evidence type="ECO:0000313" key="14">
    <source>
        <dbReference type="Ensembl" id="ENSLLEP00000010916.1"/>
    </source>
</evidence>
<dbReference type="OrthoDB" id="9992747at2759"/>
<keyword evidence="7 11" id="KW-0378">Hydrolase</keyword>
<dbReference type="GO" id="GO:0030145">
    <property type="term" value="F:manganese ion binding"/>
    <property type="evidence" value="ECO:0007669"/>
    <property type="project" value="TreeGrafter"/>
</dbReference>
<dbReference type="GeneTree" id="ENSGT00950000183195"/>
<dbReference type="Proteomes" id="UP000694569">
    <property type="component" value="Unplaced"/>
</dbReference>
<reference evidence="14" key="1">
    <citation type="submission" date="2025-08" db="UniProtKB">
        <authorList>
            <consortium name="Ensembl"/>
        </authorList>
    </citation>
    <scope>IDENTIFICATION</scope>
</reference>
<sequence>VAHRDPPAGLRLRLEGTDVLAATGVAASISRHRSKASRCTPSHAGTSPACRPEASDRLDPLGSIDSGTASSRRTSSRQHRNATIICHQTSLSRGGVEEGPRYLRQAGLIEKLAALEYKVKDYGDLHFDYIPNDEPFGIVKNPRTVGSATEKLSIAVSDIKKSGKTCLTLGGDHSLALGTISGHAKIHPDLCVVWVDAHSDINTPLTTMSGNLHGQPVSFLIKELKDKIPAVPGFSWVKPCLSAKDIVYIGLRDIDPGEHYILKHYGIKYYSMTEVDKLSISRVMEETLEYLVGKKKRPIHLSFDIDGLDPCVAPATGTAVIGGLTYRDGMYITEELYKTGLLSAMDIMEVNPSLGETEKETKLTVNTAISMILSSFGKAREGNHPASYILPDPKQQCSCENYK</sequence>
<dbReference type="Ensembl" id="ENSLLET00000011352.1">
    <property type="protein sequence ID" value="ENSLLEP00000010916.1"/>
    <property type="gene ID" value="ENSLLEG00000006888.1"/>
</dbReference>
<keyword evidence="6 12" id="KW-0479">Metal-binding</keyword>
<gene>
    <name evidence="14" type="primary">ARG1</name>
</gene>
<evidence type="ECO:0000256" key="13">
    <source>
        <dbReference type="SAM" id="MobiDB-lite"/>
    </source>
</evidence>
<dbReference type="GO" id="GO:0010121">
    <property type="term" value="P:L-arginine catabolic process to proline via ornithine"/>
    <property type="evidence" value="ECO:0007669"/>
    <property type="project" value="UniProtKB-ARBA"/>
</dbReference>
<dbReference type="PROSITE" id="PS51409">
    <property type="entry name" value="ARGINASE_2"/>
    <property type="match status" value="1"/>
</dbReference>
<evidence type="ECO:0000256" key="12">
    <source>
        <dbReference type="RuleBase" id="RU361159"/>
    </source>
</evidence>
<dbReference type="GO" id="GO:0004053">
    <property type="term" value="F:arginase activity"/>
    <property type="evidence" value="ECO:0007669"/>
    <property type="project" value="UniProtKB-EC"/>
</dbReference>
<dbReference type="PANTHER" id="PTHR43782">
    <property type="entry name" value="ARGINASE"/>
    <property type="match status" value="1"/>
</dbReference>
<keyword evidence="8 12" id="KW-0464">Manganese</keyword>
<comment type="subunit">
    <text evidence="2">Homotrimer.</text>
</comment>
<evidence type="ECO:0000256" key="5">
    <source>
        <dbReference type="ARBA" id="ARBA00022503"/>
    </source>
</evidence>
<dbReference type="InterPro" id="IPR006035">
    <property type="entry name" value="Ureohydrolase"/>
</dbReference>
<dbReference type="PANTHER" id="PTHR43782:SF2">
    <property type="entry name" value="ARGINASE-1"/>
    <property type="match status" value="1"/>
</dbReference>
<evidence type="ECO:0000256" key="3">
    <source>
        <dbReference type="ARBA" id="ARBA00012168"/>
    </source>
</evidence>
<evidence type="ECO:0000256" key="4">
    <source>
        <dbReference type="ARBA" id="ARBA00022436"/>
    </source>
</evidence>
<evidence type="ECO:0000256" key="9">
    <source>
        <dbReference type="ARBA" id="ARBA00047391"/>
    </source>
</evidence>
<organism evidence="14 15">
    <name type="scientific">Leptobrachium leishanense</name>
    <name type="common">Leishan spiny toad</name>
    <dbReference type="NCBI Taxonomy" id="445787"/>
    <lineage>
        <taxon>Eukaryota</taxon>
        <taxon>Metazoa</taxon>
        <taxon>Chordata</taxon>
        <taxon>Craniata</taxon>
        <taxon>Vertebrata</taxon>
        <taxon>Euteleostomi</taxon>
        <taxon>Amphibia</taxon>
        <taxon>Batrachia</taxon>
        <taxon>Anura</taxon>
        <taxon>Pelobatoidea</taxon>
        <taxon>Megophryidae</taxon>
        <taxon>Leptobrachium</taxon>
    </lineage>
</organism>
<protein>
    <recommendedName>
        <fullName evidence="3 12">Arginase</fullName>
        <ecNumber evidence="3 12">3.5.3.1</ecNumber>
    </recommendedName>
</protein>
<comment type="pathway">
    <text evidence="1 12">Nitrogen metabolism; urea cycle; L-ornithine and urea from L-arginine: step 1/1.</text>
</comment>
<reference evidence="14" key="2">
    <citation type="submission" date="2025-09" db="UniProtKB">
        <authorList>
            <consortium name="Ensembl"/>
        </authorList>
    </citation>
    <scope>IDENTIFICATION</scope>
</reference>
<dbReference type="Pfam" id="PF00491">
    <property type="entry name" value="Arginase"/>
    <property type="match status" value="1"/>
</dbReference>
<dbReference type="InterPro" id="IPR014033">
    <property type="entry name" value="Arginase"/>
</dbReference>
<dbReference type="PROSITE" id="PS01053">
    <property type="entry name" value="ARGINASE_1"/>
    <property type="match status" value="1"/>
</dbReference>
<evidence type="ECO:0000256" key="6">
    <source>
        <dbReference type="ARBA" id="ARBA00022723"/>
    </source>
</evidence>
<dbReference type="PRINTS" id="PR00116">
    <property type="entry name" value="ARGINASE"/>
</dbReference>
<evidence type="ECO:0000256" key="7">
    <source>
        <dbReference type="ARBA" id="ARBA00022801"/>
    </source>
</evidence>
<feature type="region of interest" description="Disordered" evidence="13">
    <location>
        <begin position="31"/>
        <end position="82"/>
    </location>
</feature>
<dbReference type="EC" id="3.5.3.1" evidence="3 12"/>
<evidence type="ECO:0000256" key="10">
    <source>
        <dbReference type="PROSITE-ProRule" id="PRU00742"/>
    </source>
</evidence>
<dbReference type="FunFam" id="3.40.800.10:FF:000005">
    <property type="entry name" value="Arginase"/>
    <property type="match status" value="1"/>
</dbReference>
<keyword evidence="5 12" id="KW-0056">Arginine metabolism</keyword>
<dbReference type="AlphaFoldDB" id="A0A8C5MA55"/>
<evidence type="ECO:0000256" key="11">
    <source>
        <dbReference type="RuleBase" id="RU003684"/>
    </source>
</evidence>
<keyword evidence="15" id="KW-1185">Reference proteome</keyword>
<evidence type="ECO:0000256" key="1">
    <source>
        <dbReference type="ARBA" id="ARBA00005098"/>
    </source>
</evidence>
<evidence type="ECO:0000313" key="15">
    <source>
        <dbReference type="Proteomes" id="UP000694569"/>
    </source>
</evidence>
<dbReference type="Gene3D" id="3.40.800.10">
    <property type="entry name" value="Ureohydrolase domain"/>
    <property type="match status" value="1"/>
</dbReference>
<dbReference type="InterPro" id="IPR020855">
    <property type="entry name" value="Ureohydrolase_Mn_BS"/>
</dbReference>
<comment type="cofactor">
    <cofactor evidence="12">
        <name>Mn(2+)</name>
        <dbReference type="ChEBI" id="CHEBI:29035"/>
    </cofactor>
    <text evidence="12">Binds 2 manganese ions per subunit.</text>
</comment>
<evidence type="ECO:0000256" key="2">
    <source>
        <dbReference type="ARBA" id="ARBA00011233"/>
    </source>
</evidence>
<dbReference type="NCBIfam" id="TIGR01229">
    <property type="entry name" value="rocF_arginase"/>
    <property type="match status" value="1"/>
</dbReference>
<dbReference type="GO" id="GO:0000050">
    <property type="term" value="P:urea cycle"/>
    <property type="evidence" value="ECO:0007669"/>
    <property type="project" value="UniProtKB-UniPathway"/>
</dbReference>